<dbReference type="Pfam" id="PF19672">
    <property type="entry name" value="DUF6175"/>
    <property type="match status" value="1"/>
</dbReference>
<dbReference type="RefSeq" id="WP_146375668.1">
    <property type="nucleotide sequence ID" value="NZ_DAWEQS010000169.1"/>
</dbReference>
<dbReference type="Proteomes" id="UP000315827">
    <property type="component" value="Unassembled WGS sequence"/>
</dbReference>
<reference evidence="1 2" key="1">
    <citation type="submission" date="2019-07" db="EMBL/GenBank/DDBJ databases">
        <title>Genome sequencing of Parabacteroides distasonis iSURF_7.</title>
        <authorList>
            <person name="Degefu H.N."/>
            <person name="Ruoff K.L."/>
            <person name="Price C.E."/>
            <person name="Valls R.A."/>
            <person name="O'Toole G.A."/>
        </authorList>
    </citation>
    <scope>NUCLEOTIDE SEQUENCE [LARGE SCALE GENOMIC DNA]</scope>
    <source>
        <strain evidence="1 2">CFPLTA003_1B</strain>
    </source>
</reference>
<comment type="caution">
    <text evidence="1">The sequence shown here is derived from an EMBL/GenBank/DDBJ whole genome shotgun (WGS) entry which is preliminary data.</text>
</comment>
<organism evidence="1 2">
    <name type="scientific">Parabacteroides distasonis</name>
    <dbReference type="NCBI Taxonomy" id="823"/>
    <lineage>
        <taxon>Bacteria</taxon>
        <taxon>Pseudomonadati</taxon>
        <taxon>Bacteroidota</taxon>
        <taxon>Bacteroidia</taxon>
        <taxon>Bacteroidales</taxon>
        <taxon>Tannerellaceae</taxon>
        <taxon>Parabacteroides</taxon>
    </lineage>
</organism>
<proteinExistence type="predicted"/>
<protein>
    <submittedName>
        <fullName evidence="1">Uncharacterized protein</fullName>
    </submittedName>
</protein>
<dbReference type="EMBL" id="VOHW01000007">
    <property type="protein sequence ID" value="TWV61091.1"/>
    <property type="molecule type" value="Genomic_DNA"/>
</dbReference>
<sequence>MRNKFIIYLYAYILGICLIIPNTVSAQSSENFTNDATLVSDQGRTAIILSSGIHEKKKEAVAMAILSAFDTYFFSGIAGLNDDMPLIGELETQEQKDYVKRIFKENRYTQFIGLVTEVNGSPEKMPTRQFKATIQFELKTDALYKDMLRSKVIKKDLERMNTTEIRQEIPQFTLTVVPFKPEGTTYSGILKNDYEIRNAITRIEAMLKTKKYEVKDFLAVVAAAERDLQFEMDKTVMSNDKQLINQTQADVYITVDLANNRRPDGGMGVVNLKAYEVSTGNLLSSAEGKSKRYRDYIIANLYDRALENCLDGFIQQLTSNWASKITDGNQYAINFAIAPESAIDMSTEVGSMGFPLADVLTLWIKKHAFNGKYHLAGSVDEYIKFDQVQIQQGQEQEFILSLYTYLRDELGISCNRRQSGKTYYITIQ</sequence>
<name>A0A5C6KH28_PARDI</name>
<dbReference type="InterPro" id="IPR046173">
    <property type="entry name" value="DUF6175"/>
</dbReference>
<evidence type="ECO:0000313" key="2">
    <source>
        <dbReference type="Proteomes" id="UP000315827"/>
    </source>
</evidence>
<accession>A0A5C6KH28</accession>
<gene>
    <name evidence="1" type="ORF">FSA05_13045</name>
</gene>
<dbReference type="AlphaFoldDB" id="A0A5C6KH28"/>
<evidence type="ECO:0000313" key="1">
    <source>
        <dbReference type="EMBL" id="TWV61091.1"/>
    </source>
</evidence>